<dbReference type="RefSeq" id="WP_101298478.1">
    <property type="nucleotide sequence ID" value="NZ_CP025197.1"/>
</dbReference>
<protein>
    <submittedName>
        <fullName evidence="7">Processive diacylglycerol beta-glucosyltransferase</fullName>
        <ecNumber evidence="7">2.4.1.-</ecNumber>
    </submittedName>
</protein>
<name>A0A2K9EDT6_9FIRM</name>
<evidence type="ECO:0000259" key="5">
    <source>
        <dbReference type="Pfam" id="PF04101"/>
    </source>
</evidence>
<comment type="subcellular location">
    <subcellularLocation>
        <location evidence="1">Membrane</location>
    </subcellularLocation>
</comment>
<accession>A0A2K9EDT6</accession>
<dbReference type="Proteomes" id="UP000233534">
    <property type="component" value="Chromosome"/>
</dbReference>
<dbReference type="Gene3D" id="3.40.50.2000">
    <property type="entry name" value="Glycogen Phosphorylase B"/>
    <property type="match status" value="1"/>
</dbReference>
<keyword evidence="4 7" id="KW-0808">Transferase</keyword>
<dbReference type="EC" id="2.4.1.-" evidence="7"/>
<dbReference type="PANTHER" id="PTHR43025">
    <property type="entry name" value="MONOGALACTOSYLDIACYLGLYCEROL SYNTHASE"/>
    <property type="match status" value="1"/>
</dbReference>
<comment type="similarity">
    <text evidence="2">Belongs to the glycosyltransferase 28 family.</text>
</comment>
<dbReference type="GO" id="GO:0016758">
    <property type="term" value="F:hexosyltransferase activity"/>
    <property type="evidence" value="ECO:0007669"/>
    <property type="project" value="InterPro"/>
</dbReference>
<dbReference type="InterPro" id="IPR009695">
    <property type="entry name" value="Diacylglyc_glucosyltr_N"/>
</dbReference>
<feature type="domain" description="Diacylglycerol glucosyltransferase N-terminal" evidence="6">
    <location>
        <begin position="14"/>
        <end position="179"/>
    </location>
</feature>
<dbReference type="SUPFAM" id="SSF53756">
    <property type="entry name" value="UDP-Glycosyltransferase/glycogen phosphorylase"/>
    <property type="match status" value="1"/>
</dbReference>
<dbReference type="InterPro" id="IPR050519">
    <property type="entry name" value="Glycosyltransf_28_UgtP"/>
</dbReference>
<keyword evidence="8" id="KW-1185">Reference proteome</keyword>
<dbReference type="EMBL" id="CP025197">
    <property type="protein sequence ID" value="AUG56033.1"/>
    <property type="molecule type" value="Genomic_DNA"/>
</dbReference>
<sequence length="369" mass="41793">MDILFLSISMGAGHLKAAYALKEYVEKKYPHSKNIIVDTFKYINPLAHKVIVDGYLKMIKLKPRLYGKLYSLSEYKEILNKLSNIMNIMLSPKIERLVKEFNPSVIVCTHPFPLKMVSYLKKENKISTPAVSILTDYVNHPLWFHKNIEAFIVGHDYIKEDMIRCGIPRETIFSYGVPVSQIFLEKKEKSLARKELSLEDKFTVLIMGGSLGYGNLESAFRGFGKCSREMQLIAVCGKNKQLKKRLEKISLSFKNKKVRILGYADNISTLMDAADILVTKPGGMTISEALVKELPMFINSPIPGQEERNAKFLVTSGAAVTISKNDDIENILCQTVDNQTRFRHMKEMAKTLSTPYSAKNIVNLIEGLL</sequence>
<dbReference type="GO" id="GO:0016020">
    <property type="term" value="C:membrane"/>
    <property type="evidence" value="ECO:0007669"/>
    <property type="project" value="UniProtKB-SubCell"/>
</dbReference>
<evidence type="ECO:0000256" key="3">
    <source>
        <dbReference type="ARBA" id="ARBA00022676"/>
    </source>
</evidence>
<dbReference type="InterPro" id="IPR007235">
    <property type="entry name" value="Glyco_trans_28_C"/>
</dbReference>
<dbReference type="PANTHER" id="PTHR43025:SF3">
    <property type="entry name" value="MONOGALACTOSYLDIACYLGLYCEROL SYNTHASE 1, CHLOROPLASTIC"/>
    <property type="match status" value="1"/>
</dbReference>
<dbReference type="KEGG" id="hsc:HVS_00215"/>
<organism evidence="7 8">
    <name type="scientific">Acetivibrio saccincola</name>
    <dbReference type="NCBI Taxonomy" id="1677857"/>
    <lineage>
        <taxon>Bacteria</taxon>
        <taxon>Bacillati</taxon>
        <taxon>Bacillota</taxon>
        <taxon>Clostridia</taxon>
        <taxon>Eubacteriales</taxon>
        <taxon>Oscillospiraceae</taxon>
        <taxon>Acetivibrio</taxon>
    </lineage>
</organism>
<dbReference type="GO" id="GO:0009247">
    <property type="term" value="P:glycolipid biosynthetic process"/>
    <property type="evidence" value="ECO:0007669"/>
    <property type="project" value="InterPro"/>
</dbReference>
<evidence type="ECO:0000256" key="4">
    <source>
        <dbReference type="ARBA" id="ARBA00022679"/>
    </source>
</evidence>
<evidence type="ECO:0000313" key="8">
    <source>
        <dbReference type="Proteomes" id="UP000233534"/>
    </source>
</evidence>
<gene>
    <name evidence="7" type="primary">ugtP</name>
    <name evidence="7" type="ORF">HVS_00215</name>
</gene>
<reference evidence="7 8" key="1">
    <citation type="submission" date="2017-12" db="EMBL/GenBank/DDBJ databases">
        <title>Complete genome sequence of Herbivorax saccincola GGR1, a novel Cellulosome-producing hydrolytic bacterium in a thermophilic biogas plant, established by Illumina and Nanopore MinION sequencing.</title>
        <authorList>
            <person name="Pechtl A."/>
            <person name="Ruckert C."/>
            <person name="Koeck D.E."/>
            <person name="Maus I."/>
            <person name="Winkler A."/>
            <person name="Kalinowski J."/>
            <person name="Puhler A."/>
            <person name="Schwarz W.W."/>
            <person name="Zverlov V.V."/>
            <person name="Schluter A."/>
            <person name="Liebl W."/>
        </authorList>
    </citation>
    <scope>NUCLEOTIDE SEQUENCE [LARGE SCALE GENOMIC DNA]</scope>
    <source>
        <strain evidence="8">SR1</strain>
    </source>
</reference>
<evidence type="ECO:0000256" key="1">
    <source>
        <dbReference type="ARBA" id="ARBA00004370"/>
    </source>
</evidence>
<proteinExistence type="inferred from homology"/>
<keyword evidence="3 7" id="KW-0328">Glycosyltransferase</keyword>
<dbReference type="AlphaFoldDB" id="A0A2K9EDT6"/>
<dbReference type="Pfam" id="PF06925">
    <property type="entry name" value="MGDG_synth"/>
    <property type="match status" value="1"/>
</dbReference>
<feature type="domain" description="Glycosyl transferase family 28 C-terminal" evidence="5">
    <location>
        <begin position="203"/>
        <end position="351"/>
    </location>
</feature>
<dbReference type="Pfam" id="PF04101">
    <property type="entry name" value="Glyco_tran_28_C"/>
    <property type="match status" value="1"/>
</dbReference>
<evidence type="ECO:0000259" key="6">
    <source>
        <dbReference type="Pfam" id="PF06925"/>
    </source>
</evidence>
<evidence type="ECO:0000313" key="7">
    <source>
        <dbReference type="EMBL" id="AUG56033.1"/>
    </source>
</evidence>
<evidence type="ECO:0000256" key="2">
    <source>
        <dbReference type="ARBA" id="ARBA00006962"/>
    </source>
</evidence>